<evidence type="ECO:0000313" key="7">
    <source>
        <dbReference type="EMBL" id="MCX2719361.1"/>
    </source>
</evidence>
<protein>
    <recommendedName>
        <fullName evidence="2">protein-tyrosine-phosphatase</fullName>
        <ecNumber evidence="2">3.1.3.48</ecNumber>
    </recommendedName>
</protein>
<dbReference type="CDD" id="cd16343">
    <property type="entry name" value="LMWPTP"/>
    <property type="match status" value="1"/>
</dbReference>
<dbReference type="InterPro" id="IPR036196">
    <property type="entry name" value="Ptyr_pPase_sf"/>
</dbReference>
<evidence type="ECO:0000256" key="1">
    <source>
        <dbReference type="ARBA" id="ARBA00011063"/>
    </source>
</evidence>
<comment type="similarity">
    <text evidence="1">Belongs to the low molecular weight phosphotyrosine protein phosphatase family.</text>
</comment>
<dbReference type="InterPro" id="IPR050438">
    <property type="entry name" value="LMW_PTPase"/>
</dbReference>
<dbReference type="PANTHER" id="PTHR11717:SF7">
    <property type="entry name" value="LOW MOLECULAR WEIGHT PHOSPHOTYROSINE PROTEIN PHOSPHATASE"/>
    <property type="match status" value="1"/>
</dbReference>
<organism evidence="7 8">
    <name type="scientific">Lentiprolixibacter aurantiacus</name>
    <dbReference type="NCBI Taxonomy" id="2993939"/>
    <lineage>
        <taxon>Bacteria</taxon>
        <taxon>Pseudomonadati</taxon>
        <taxon>Bacteroidota</taxon>
        <taxon>Flavobacteriia</taxon>
        <taxon>Flavobacteriales</taxon>
        <taxon>Flavobacteriaceae</taxon>
        <taxon>Lentiprolixibacter</taxon>
    </lineage>
</organism>
<reference evidence="7" key="1">
    <citation type="submission" date="2022-11" db="EMBL/GenBank/DDBJ databases">
        <title>The characterization of three novel Bacteroidetes species and genomic analysis of their roles in tidal elemental geochemical cycles.</title>
        <authorList>
            <person name="Ma K.-J."/>
        </authorList>
    </citation>
    <scope>NUCLEOTIDE SEQUENCE</scope>
    <source>
        <strain evidence="7">M415</strain>
    </source>
</reference>
<evidence type="ECO:0000256" key="3">
    <source>
        <dbReference type="ARBA" id="ARBA00022801"/>
    </source>
</evidence>
<dbReference type="EMBL" id="JAPFQP010000002">
    <property type="protein sequence ID" value="MCX2719361.1"/>
    <property type="molecule type" value="Genomic_DNA"/>
</dbReference>
<gene>
    <name evidence="7" type="ORF">OO016_07100</name>
</gene>
<dbReference type="GO" id="GO:0004725">
    <property type="term" value="F:protein tyrosine phosphatase activity"/>
    <property type="evidence" value="ECO:0007669"/>
    <property type="project" value="UniProtKB-EC"/>
</dbReference>
<evidence type="ECO:0000313" key="8">
    <source>
        <dbReference type="Proteomes" id="UP001207116"/>
    </source>
</evidence>
<dbReference type="Pfam" id="PF01451">
    <property type="entry name" value="LMWPc"/>
    <property type="match status" value="1"/>
</dbReference>
<dbReference type="EC" id="3.1.3.48" evidence="2"/>
<keyword evidence="8" id="KW-1185">Reference proteome</keyword>
<feature type="active site" description="Nucleophile" evidence="5">
    <location>
        <position position="9"/>
    </location>
</feature>
<proteinExistence type="inferred from homology"/>
<feature type="active site" evidence="5">
    <location>
        <position position="15"/>
    </location>
</feature>
<dbReference type="PRINTS" id="PR00719">
    <property type="entry name" value="LMWPTPASE"/>
</dbReference>
<accession>A0AAE3ML81</accession>
<keyword evidence="4" id="KW-0904">Protein phosphatase</keyword>
<dbReference type="Gene3D" id="3.40.50.2300">
    <property type="match status" value="1"/>
</dbReference>
<comment type="caution">
    <text evidence="7">The sequence shown here is derived from an EMBL/GenBank/DDBJ whole genome shotgun (WGS) entry which is preliminary data.</text>
</comment>
<name>A0AAE3ML81_9FLAO</name>
<sequence>MKTKVLMVCLGNICRSPLAEGILRSKIDTSIVEVDSAGTAGYHIGNPPDPRSVAVARKYQIDISGQRCRRFVREDFERFDHIFVMDQSNYQDVIELAAESEHYEKVKLLLEEIEAGPSEVPDPYYGGDSGFEYVFDLIDKACDALAIRLRQY</sequence>
<dbReference type="RefSeq" id="WP_266011999.1">
    <property type="nucleotide sequence ID" value="NZ_JAPFQP010000002.1"/>
</dbReference>
<dbReference type="InterPro" id="IPR023485">
    <property type="entry name" value="Ptyr_pPase"/>
</dbReference>
<dbReference type="Proteomes" id="UP001207116">
    <property type="component" value="Unassembled WGS sequence"/>
</dbReference>
<evidence type="ECO:0000256" key="5">
    <source>
        <dbReference type="PIRSR" id="PIRSR617867-1"/>
    </source>
</evidence>
<evidence type="ECO:0000256" key="4">
    <source>
        <dbReference type="ARBA" id="ARBA00022912"/>
    </source>
</evidence>
<dbReference type="InterPro" id="IPR017867">
    <property type="entry name" value="Tyr_phospatase_low_mol_wt"/>
</dbReference>
<evidence type="ECO:0000256" key="2">
    <source>
        <dbReference type="ARBA" id="ARBA00013064"/>
    </source>
</evidence>
<evidence type="ECO:0000259" key="6">
    <source>
        <dbReference type="SMART" id="SM00226"/>
    </source>
</evidence>
<dbReference type="SMART" id="SM00226">
    <property type="entry name" value="LMWPc"/>
    <property type="match status" value="1"/>
</dbReference>
<dbReference type="AlphaFoldDB" id="A0AAE3ML81"/>
<feature type="domain" description="Phosphotyrosine protein phosphatase I" evidence="6">
    <location>
        <begin position="3"/>
        <end position="148"/>
    </location>
</feature>
<dbReference type="PANTHER" id="PTHR11717">
    <property type="entry name" value="LOW MOLECULAR WEIGHT PROTEIN TYROSINE PHOSPHATASE"/>
    <property type="match status" value="1"/>
</dbReference>
<keyword evidence="3" id="KW-0378">Hydrolase</keyword>
<feature type="active site" description="Proton donor" evidence="5">
    <location>
        <position position="122"/>
    </location>
</feature>
<dbReference type="SUPFAM" id="SSF52788">
    <property type="entry name" value="Phosphotyrosine protein phosphatases I"/>
    <property type="match status" value="1"/>
</dbReference>